<feature type="compositionally biased region" description="Basic and acidic residues" evidence="16">
    <location>
        <begin position="614"/>
        <end position="623"/>
    </location>
</feature>
<dbReference type="InterPro" id="IPR029058">
    <property type="entry name" value="AB_hydrolase_fold"/>
</dbReference>
<evidence type="ECO:0000256" key="1">
    <source>
        <dbReference type="ARBA" id="ARBA00001003"/>
    </source>
</evidence>
<keyword evidence="12 17" id="KW-0472">Membrane</keyword>
<keyword evidence="4 15" id="KW-0121">Carboxypeptidase</keyword>
<protein>
    <recommendedName>
        <fullName evidence="15">Carboxypeptidase</fullName>
        <ecNumber evidence="15">3.4.16.-</ecNumber>
    </recommendedName>
</protein>
<name>A0A370TQY3_9HELO</name>
<dbReference type="Pfam" id="PF00450">
    <property type="entry name" value="Peptidase_S10"/>
    <property type="match status" value="1"/>
</dbReference>
<dbReference type="GO" id="GO:0006915">
    <property type="term" value="P:apoptotic process"/>
    <property type="evidence" value="ECO:0007669"/>
    <property type="project" value="UniProtKB-KW"/>
</dbReference>
<comment type="subcellular location">
    <subcellularLocation>
        <location evidence="2">Golgi apparatus</location>
        <location evidence="2">trans-Golgi network membrane</location>
        <topology evidence="2">Single-pass type I membrane protein</topology>
    </subcellularLocation>
</comment>
<keyword evidence="11" id="KW-0333">Golgi apparatus</keyword>
<sequence length="648" mass="72385">MRIFTSPSGRRANAGTNMLTTLWSIASLMPSMAWAEKSAADYFVHSLPGAPEGPLLKMHAGHVEVTPEHNGNIFFWHYQNRHIANRQRTVIWLNGGPGCSSEDGALMEVGPYRVRDGSKGPNLEYNPGSWDEFANIMFVDNPVGTGYSFVDTDSYVRELPDMADQFVIFLEKWFKLFPQYEHDDLYLAGESYAGQHIPYIADAILKRNKAAKSPWELKGMLIGNGWISPAEQYKSYLTFSYEKGLVERGSELSKRLESQQAICMNALSQNGASDRVDLGECEAVLQEILKETGTQASDGSMQCYNMYDIRLKDSYPSCGMNWPPDLKDMTPYLRRQDVLEALNIDPDKRTGWTECNGAVGGAFRASNSKPSIHLLPHLLEEVPTVLFSGAEDLICNHIGTEDLISNMEWNGGKGFELSPGTWAPRRAWEFEGQPAGFYQEARNLTYILFYNSSHMVPFDYPRRTRDMLDRFMKVDIASIGGTPTDSRIDGEKGIQTSVGGHPNSTAAKEEAKAKVEAAKWSAYYKSGEIVLVIVIIAAAAWGYYIWRDRRRRSGYKGVLGGDSSLSLSGIRERGRAGLENLRHKRATRDVEAADFDESELDDLHVQTPTTEGIDQERYGVGHDSDEEEDGRSEKHGNGQANGKSAEQR</sequence>
<dbReference type="FunFam" id="3.40.50.1820:FF:000121">
    <property type="entry name" value="Carboxypeptidase D"/>
    <property type="match status" value="1"/>
</dbReference>
<feature type="transmembrane region" description="Helical" evidence="17">
    <location>
        <begin position="529"/>
        <end position="546"/>
    </location>
</feature>
<keyword evidence="6 17" id="KW-0812">Transmembrane</keyword>
<dbReference type="PANTHER" id="PTHR11802">
    <property type="entry name" value="SERINE PROTEASE FAMILY S10 SERINE CARBOXYPEPTIDASE"/>
    <property type="match status" value="1"/>
</dbReference>
<comment type="caution">
    <text evidence="18">The sequence shown here is derived from an EMBL/GenBank/DDBJ whole genome shotgun (WGS) entry which is preliminary data.</text>
</comment>
<accession>A0A370TQY3</accession>
<feature type="signal peptide" evidence="15">
    <location>
        <begin position="1"/>
        <end position="35"/>
    </location>
</feature>
<dbReference type="GO" id="GO:0004185">
    <property type="term" value="F:serine-type carboxypeptidase activity"/>
    <property type="evidence" value="ECO:0007669"/>
    <property type="project" value="UniProtKB-UniRule"/>
</dbReference>
<evidence type="ECO:0000256" key="4">
    <source>
        <dbReference type="ARBA" id="ARBA00022645"/>
    </source>
</evidence>
<keyword evidence="13" id="KW-0325">Glycoprotein</keyword>
<keyword evidence="19" id="KW-1185">Reference proteome</keyword>
<dbReference type="EMBL" id="NPIC01000003">
    <property type="protein sequence ID" value="RDL37927.1"/>
    <property type="molecule type" value="Genomic_DNA"/>
</dbReference>
<keyword evidence="7" id="KW-0053">Apoptosis</keyword>
<dbReference type="Gene3D" id="3.40.50.1820">
    <property type="entry name" value="alpha/beta hydrolase"/>
    <property type="match status" value="1"/>
</dbReference>
<dbReference type="EC" id="3.4.16.-" evidence="15"/>
<evidence type="ECO:0000313" key="18">
    <source>
        <dbReference type="EMBL" id="RDL37927.1"/>
    </source>
</evidence>
<feature type="chain" id="PRO_5016477035" description="Carboxypeptidase" evidence="15">
    <location>
        <begin position="36"/>
        <end position="648"/>
    </location>
</feature>
<evidence type="ECO:0000256" key="16">
    <source>
        <dbReference type="SAM" id="MobiDB-lite"/>
    </source>
</evidence>
<dbReference type="PROSITE" id="PS00131">
    <property type="entry name" value="CARBOXYPEPT_SER_SER"/>
    <property type="match status" value="1"/>
</dbReference>
<dbReference type="GO" id="GO:0005802">
    <property type="term" value="C:trans-Golgi network"/>
    <property type="evidence" value="ECO:0007669"/>
    <property type="project" value="TreeGrafter"/>
</dbReference>
<dbReference type="RefSeq" id="XP_031870583.1">
    <property type="nucleotide sequence ID" value="XM_032013983.1"/>
</dbReference>
<dbReference type="STRING" id="2656787.A0A370TQY3"/>
<evidence type="ECO:0000256" key="11">
    <source>
        <dbReference type="ARBA" id="ARBA00023034"/>
    </source>
</evidence>
<evidence type="ECO:0000256" key="8">
    <source>
        <dbReference type="ARBA" id="ARBA00022729"/>
    </source>
</evidence>
<dbReference type="GO" id="GO:0006508">
    <property type="term" value="P:proteolysis"/>
    <property type="evidence" value="ECO:0007669"/>
    <property type="project" value="UniProtKB-KW"/>
</dbReference>
<dbReference type="PRINTS" id="PR00724">
    <property type="entry name" value="CRBOXYPTASEC"/>
</dbReference>
<keyword evidence="10 17" id="KW-1133">Transmembrane helix</keyword>
<dbReference type="PANTHER" id="PTHR11802:SF190">
    <property type="entry name" value="PHEROMONE-PROCESSING CARBOXYPEPTIDASE KEX1"/>
    <property type="match status" value="1"/>
</dbReference>
<dbReference type="AlphaFoldDB" id="A0A370TQY3"/>
<dbReference type="InterPro" id="IPR018202">
    <property type="entry name" value="Ser_caboxypep_ser_AS"/>
</dbReference>
<evidence type="ECO:0000256" key="2">
    <source>
        <dbReference type="ARBA" id="ARBA00004393"/>
    </source>
</evidence>
<dbReference type="SUPFAM" id="SSF53474">
    <property type="entry name" value="alpha/beta-Hydrolases"/>
    <property type="match status" value="1"/>
</dbReference>
<reference evidence="18 19" key="1">
    <citation type="journal article" date="2018" name="IMA Fungus">
        <title>IMA Genome-F 9: Draft genome sequence of Annulohypoxylon stygium, Aspergillus mulundensis, Berkeleyomyces basicola (syn. Thielaviopsis basicola), Ceratocystis smalleyi, two Cercospora beticola strains, Coleophoma cylindrospora, Fusarium fracticaudum, Phialophora cf. hyalina, and Morchella septimelata.</title>
        <authorList>
            <person name="Wingfield B.D."/>
            <person name="Bills G.F."/>
            <person name="Dong Y."/>
            <person name="Huang W."/>
            <person name="Nel W.J."/>
            <person name="Swalarsk-Parry B.S."/>
            <person name="Vaghefi N."/>
            <person name="Wilken P.M."/>
            <person name="An Z."/>
            <person name="de Beer Z.W."/>
            <person name="De Vos L."/>
            <person name="Chen L."/>
            <person name="Duong T.A."/>
            <person name="Gao Y."/>
            <person name="Hammerbacher A."/>
            <person name="Kikkert J.R."/>
            <person name="Li Y."/>
            <person name="Li H."/>
            <person name="Li K."/>
            <person name="Li Q."/>
            <person name="Liu X."/>
            <person name="Ma X."/>
            <person name="Naidoo K."/>
            <person name="Pethybridge S.J."/>
            <person name="Sun J."/>
            <person name="Steenkamp E.T."/>
            <person name="van der Nest M.A."/>
            <person name="van Wyk S."/>
            <person name="Wingfield M.J."/>
            <person name="Xiong C."/>
            <person name="Yue Q."/>
            <person name="Zhang X."/>
        </authorList>
    </citation>
    <scope>NUCLEOTIDE SEQUENCE [LARGE SCALE GENOMIC DNA]</scope>
    <source>
        <strain evidence="18 19">BP 5553</strain>
    </source>
</reference>
<dbReference type="InterPro" id="IPR001563">
    <property type="entry name" value="Peptidase_S10"/>
</dbReference>
<evidence type="ECO:0000256" key="6">
    <source>
        <dbReference type="ARBA" id="ARBA00022692"/>
    </source>
</evidence>
<evidence type="ECO:0000256" key="5">
    <source>
        <dbReference type="ARBA" id="ARBA00022670"/>
    </source>
</evidence>
<evidence type="ECO:0000256" key="15">
    <source>
        <dbReference type="RuleBase" id="RU361156"/>
    </source>
</evidence>
<comment type="catalytic activity">
    <reaction evidence="1">
        <text>Preferential release of a C-terminal arginine or lysine residue.</text>
        <dbReference type="EC" id="3.4.16.6"/>
    </reaction>
</comment>
<dbReference type="Proteomes" id="UP000254866">
    <property type="component" value="Unassembled WGS sequence"/>
</dbReference>
<comment type="function">
    <text evidence="14">Protease with a carboxypeptidase B-like function involved in the C-terminal processing of the lysine and arginine residues from protein precursors. Promotes cell fusion and is involved in the programmed cell death.</text>
</comment>
<evidence type="ECO:0000256" key="13">
    <source>
        <dbReference type="ARBA" id="ARBA00023180"/>
    </source>
</evidence>
<evidence type="ECO:0000256" key="14">
    <source>
        <dbReference type="ARBA" id="ARBA00037042"/>
    </source>
</evidence>
<evidence type="ECO:0000256" key="12">
    <source>
        <dbReference type="ARBA" id="ARBA00023136"/>
    </source>
</evidence>
<evidence type="ECO:0000256" key="17">
    <source>
        <dbReference type="SAM" id="Phobius"/>
    </source>
</evidence>
<comment type="similarity">
    <text evidence="3 15">Belongs to the peptidase S10 family.</text>
</comment>
<evidence type="ECO:0000313" key="19">
    <source>
        <dbReference type="Proteomes" id="UP000254866"/>
    </source>
</evidence>
<evidence type="ECO:0000256" key="3">
    <source>
        <dbReference type="ARBA" id="ARBA00009431"/>
    </source>
</evidence>
<keyword evidence="5 15" id="KW-0645">Protease</keyword>
<evidence type="ECO:0000256" key="10">
    <source>
        <dbReference type="ARBA" id="ARBA00022989"/>
    </source>
</evidence>
<evidence type="ECO:0000256" key="7">
    <source>
        <dbReference type="ARBA" id="ARBA00022703"/>
    </source>
</evidence>
<keyword evidence="9 15" id="KW-0378">Hydrolase</keyword>
<feature type="region of interest" description="Disordered" evidence="16">
    <location>
        <begin position="589"/>
        <end position="648"/>
    </location>
</feature>
<dbReference type="GeneID" id="43598209"/>
<organism evidence="18 19">
    <name type="scientific">Venustampulla echinocandica</name>
    <dbReference type="NCBI Taxonomy" id="2656787"/>
    <lineage>
        <taxon>Eukaryota</taxon>
        <taxon>Fungi</taxon>
        <taxon>Dikarya</taxon>
        <taxon>Ascomycota</taxon>
        <taxon>Pezizomycotina</taxon>
        <taxon>Leotiomycetes</taxon>
        <taxon>Helotiales</taxon>
        <taxon>Pleuroascaceae</taxon>
        <taxon>Venustampulla</taxon>
    </lineage>
</organism>
<proteinExistence type="inferred from homology"/>
<keyword evidence="8 15" id="KW-0732">Signal</keyword>
<feature type="compositionally biased region" description="Polar residues" evidence="16">
    <location>
        <begin position="638"/>
        <end position="648"/>
    </location>
</feature>
<gene>
    <name evidence="18" type="ORF">BP5553_05360</name>
</gene>
<evidence type="ECO:0000256" key="9">
    <source>
        <dbReference type="ARBA" id="ARBA00022801"/>
    </source>
</evidence>
<dbReference type="OrthoDB" id="443318at2759"/>